<evidence type="ECO:0000313" key="2">
    <source>
        <dbReference type="EMBL" id="SQC40493.1"/>
    </source>
</evidence>
<reference evidence="2 3" key="1">
    <citation type="submission" date="2018-06" db="EMBL/GenBank/DDBJ databases">
        <authorList>
            <consortium name="Pathogen Informatics"/>
            <person name="Doyle S."/>
        </authorList>
    </citation>
    <scope>NUCLEOTIDE SEQUENCE [LARGE SCALE GENOMIC DNA]</scope>
    <source>
        <strain evidence="2 3">NCTC9128</strain>
    </source>
</reference>
<dbReference type="InterPro" id="IPR019638">
    <property type="entry name" value="DUF2502"/>
</dbReference>
<dbReference type="Pfam" id="PF10697">
    <property type="entry name" value="DUF2502"/>
    <property type="match status" value="1"/>
</dbReference>
<keyword evidence="1" id="KW-0732">Signal</keyword>
<feature type="signal peptide" evidence="1">
    <location>
        <begin position="1"/>
        <end position="21"/>
    </location>
</feature>
<organism evidence="2 3">
    <name type="scientific">Klebsiella pneumoniae</name>
    <dbReference type="NCBI Taxonomy" id="573"/>
    <lineage>
        <taxon>Bacteria</taxon>
        <taxon>Pseudomonadati</taxon>
        <taxon>Pseudomonadota</taxon>
        <taxon>Gammaproteobacteria</taxon>
        <taxon>Enterobacterales</taxon>
        <taxon>Enterobacteriaceae</taxon>
        <taxon>Klebsiella/Raoultella group</taxon>
        <taxon>Klebsiella</taxon>
        <taxon>Klebsiella pneumoniae complex</taxon>
    </lineage>
</organism>
<accession>A0A2X3EVP9</accession>
<evidence type="ECO:0000313" key="3">
    <source>
        <dbReference type="Proteomes" id="UP000251088"/>
    </source>
</evidence>
<gene>
    <name evidence="2" type="ORF">NCTC9128_06489</name>
</gene>
<evidence type="ECO:0000256" key="1">
    <source>
        <dbReference type="SAM" id="SignalP"/>
    </source>
</evidence>
<protein>
    <submittedName>
        <fullName evidence="2">Protein of uncharacterized function (DUF2502)</fullName>
    </submittedName>
</protein>
<dbReference type="EMBL" id="UAWN01000015">
    <property type="protein sequence ID" value="SQC40493.1"/>
    <property type="molecule type" value="Genomic_DNA"/>
</dbReference>
<name>A0A2X3EVP9_KLEPN</name>
<proteinExistence type="predicted"/>
<dbReference type="Proteomes" id="UP000251088">
    <property type="component" value="Unassembled WGS sequence"/>
</dbReference>
<dbReference type="AlphaFoldDB" id="A0A2X3EVP9"/>
<feature type="chain" id="PRO_5016143855" evidence="1">
    <location>
        <begin position="22"/>
        <end position="157"/>
    </location>
</feature>
<sequence length="157" mass="18115">MFRSLILAAVLLAAGPLVANAGEITLLPSVKLQIGDRDNYGNYWDGGSWRDRDYWRRHYEWRDNRWHRHDNGWHKGWYKGRDKAWERGYRAGWNDRDDHRGGWDAARVGAVTVMDMAITNKRKGSPSAPLYFIQHQESINPPRAATPLLTSRSGSPQ</sequence>